<keyword evidence="3" id="KW-1185">Reference proteome</keyword>
<gene>
    <name evidence="2" type="ORF">HYALB_00003003</name>
</gene>
<evidence type="ECO:0000313" key="3">
    <source>
        <dbReference type="Proteomes" id="UP000701801"/>
    </source>
</evidence>
<evidence type="ECO:0000256" key="1">
    <source>
        <dbReference type="SAM" id="MobiDB-lite"/>
    </source>
</evidence>
<feature type="compositionally biased region" description="Acidic residues" evidence="1">
    <location>
        <begin position="143"/>
        <end position="152"/>
    </location>
</feature>
<feature type="region of interest" description="Disordered" evidence="1">
    <location>
        <begin position="140"/>
        <end position="193"/>
    </location>
</feature>
<comment type="caution">
    <text evidence="2">The sequence shown here is derived from an EMBL/GenBank/DDBJ whole genome shotgun (WGS) entry which is preliminary data.</text>
</comment>
<proteinExistence type="predicted"/>
<feature type="compositionally biased region" description="Basic and acidic residues" evidence="1">
    <location>
        <begin position="153"/>
        <end position="187"/>
    </location>
</feature>
<evidence type="ECO:0000313" key="2">
    <source>
        <dbReference type="EMBL" id="CAG8984061.1"/>
    </source>
</evidence>
<dbReference type="EMBL" id="CAJVRM010000749">
    <property type="protein sequence ID" value="CAG8984061.1"/>
    <property type="molecule type" value="Genomic_DNA"/>
</dbReference>
<dbReference type="AlphaFoldDB" id="A0A9N9QDY4"/>
<protein>
    <submittedName>
        <fullName evidence="2">Uncharacterized protein</fullName>
    </submittedName>
</protein>
<sequence length="282" mass="32847">MEDKQKKPTITVIDTVYLRNLMPGNQECVYFLYSSRFSGAMKEAAISTNATILYDITNDQAVEELSRLLALNIHFHDDDGRILSPTPLMDTMWHALILDTRLHLEFQATLPFYVHHRPLGVTDGERLTRLAADTYLETQLKVEDEELEDEESERQQADDEEYSKAMTKEAEEEVERQPEVGNEELRKKATQNAESPKEITVKIIIPQRYPQQDTIKARMHMRDTTKFWRLISGIKSKVRPQPPGPYYTSDFRLFFEGSGFWERTPPGKLVWKMGIVYIFILR</sequence>
<dbReference type="OrthoDB" id="3553348at2759"/>
<accession>A0A9N9QDY4</accession>
<name>A0A9N9QDY4_9HELO</name>
<dbReference type="Proteomes" id="UP000701801">
    <property type="component" value="Unassembled WGS sequence"/>
</dbReference>
<organism evidence="2 3">
    <name type="scientific">Hymenoscyphus albidus</name>
    <dbReference type="NCBI Taxonomy" id="595503"/>
    <lineage>
        <taxon>Eukaryota</taxon>
        <taxon>Fungi</taxon>
        <taxon>Dikarya</taxon>
        <taxon>Ascomycota</taxon>
        <taxon>Pezizomycotina</taxon>
        <taxon>Leotiomycetes</taxon>
        <taxon>Helotiales</taxon>
        <taxon>Helotiaceae</taxon>
        <taxon>Hymenoscyphus</taxon>
    </lineage>
</organism>
<reference evidence="2" key="1">
    <citation type="submission" date="2021-07" db="EMBL/GenBank/DDBJ databases">
        <authorList>
            <person name="Durling M."/>
        </authorList>
    </citation>
    <scope>NUCLEOTIDE SEQUENCE</scope>
</reference>